<organism evidence="5 6">
    <name type="scientific">Frateuria flava</name>
    <dbReference type="NCBI Taxonomy" id="2821489"/>
    <lineage>
        <taxon>Bacteria</taxon>
        <taxon>Pseudomonadati</taxon>
        <taxon>Pseudomonadota</taxon>
        <taxon>Gammaproteobacteria</taxon>
        <taxon>Lysobacterales</taxon>
        <taxon>Rhodanobacteraceae</taxon>
        <taxon>Frateuria</taxon>
    </lineage>
</organism>
<accession>A0ABS4DN43</accession>
<feature type="domain" description="GGDEF" evidence="4">
    <location>
        <begin position="415"/>
        <end position="548"/>
    </location>
</feature>
<reference evidence="5 6" key="1">
    <citation type="submission" date="2021-04" db="EMBL/GenBank/DDBJ databases">
        <authorList>
            <person name="Huq M.A."/>
        </authorList>
    </citation>
    <scope>NUCLEOTIDE SEQUENCE [LARGE SCALE GENOMIC DNA]</scope>
    <source>
        <strain evidence="5 6">MAH-13</strain>
    </source>
</reference>
<dbReference type="Pfam" id="PF00990">
    <property type="entry name" value="GGDEF"/>
    <property type="match status" value="1"/>
</dbReference>
<dbReference type="CDD" id="cd01949">
    <property type="entry name" value="GGDEF"/>
    <property type="match status" value="1"/>
</dbReference>
<keyword evidence="3" id="KW-0812">Transmembrane</keyword>
<dbReference type="Proteomes" id="UP000823790">
    <property type="component" value="Unassembled WGS sequence"/>
</dbReference>
<dbReference type="PANTHER" id="PTHR45138:SF9">
    <property type="entry name" value="DIGUANYLATE CYCLASE DGCM-RELATED"/>
    <property type="match status" value="1"/>
</dbReference>
<proteinExistence type="predicted"/>
<dbReference type="InterPro" id="IPR050469">
    <property type="entry name" value="Diguanylate_Cyclase"/>
</dbReference>
<dbReference type="Gene3D" id="3.30.70.270">
    <property type="match status" value="1"/>
</dbReference>
<comment type="caution">
    <text evidence="5">The sequence shown here is derived from an EMBL/GenBank/DDBJ whole genome shotgun (WGS) entry which is preliminary data.</text>
</comment>
<evidence type="ECO:0000256" key="2">
    <source>
        <dbReference type="ARBA" id="ARBA00034247"/>
    </source>
</evidence>
<keyword evidence="6" id="KW-1185">Reference proteome</keyword>
<evidence type="ECO:0000256" key="3">
    <source>
        <dbReference type="SAM" id="Phobius"/>
    </source>
</evidence>
<protein>
    <recommendedName>
        <fullName evidence="1">diguanylate cyclase</fullName>
        <ecNumber evidence="1">2.7.7.65</ecNumber>
    </recommendedName>
</protein>
<dbReference type="SUPFAM" id="SSF48452">
    <property type="entry name" value="TPR-like"/>
    <property type="match status" value="1"/>
</dbReference>
<evidence type="ECO:0000256" key="1">
    <source>
        <dbReference type="ARBA" id="ARBA00012528"/>
    </source>
</evidence>
<dbReference type="InterPro" id="IPR000160">
    <property type="entry name" value="GGDEF_dom"/>
</dbReference>
<dbReference type="PANTHER" id="PTHR45138">
    <property type="entry name" value="REGULATORY COMPONENTS OF SENSORY TRANSDUCTION SYSTEM"/>
    <property type="match status" value="1"/>
</dbReference>
<sequence>MFLEQAEALRTRDHPRFVVMLDRIHREAPNLTPAQQWHLRYLDAWEAMFEGDYTASETQLREIIDRSGNDVLAAKASGLLLNNLALNRRYEDAFTLANRLAAGLDQVKDPQARFLLQSDLSQMLSLAGQIDLAIQYAHMAEQAVPPGENLCRPLSREVAALYNGKRLTSTSQELQRAIEKCDATDQPAFSNSMQLVLVNLYIEEGKPSMALALLDRLSASIRTSAYYPHILSAKVQRAQALAALGRDKDARAAALVAVAMAKPGSIDQALAEAYKVLYRTEKRLGNAAAALSFYEHYVVQDRGYLDDISARTLAYEVARQHMLAQKLETERLSKQNKILRLQQALDTKAVETSRLYNVLLLLVLASIVFWLFRLKRSQLRFMRLSRLDGLTGILNHQHFICRTERALQLLNKKVGHACLIVLDLDHFKLVNDTHGHATGDTVLKRAVAACQQQLRPVDLFGRLGGEEFGILLYECSREQGMDIANRIRAAILESPVSKDGFEITISASVGLASTATSGYGVQRLCREADAALYRAKRAGRNCVMGDLEVANALVQA</sequence>
<dbReference type="EC" id="2.7.7.65" evidence="1"/>
<dbReference type="EMBL" id="JAGJRS010000018">
    <property type="protein sequence ID" value="MBP1474479.1"/>
    <property type="molecule type" value="Genomic_DNA"/>
</dbReference>
<dbReference type="NCBIfam" id="TIGR00254">
    <property type="entry name" value="GGDEF"/>
    <property type="match status" value="1"/>
</dbReference>
<evidence type="ECO:0000313" key="6">
    <source>
        <dbReference type="Proteomes" id="UP000823790"/>
    </source>
</evidence>
<keyword evidence="3" id="KW-0472">Membrane</keyword>
<feature type="transmembrane region" description="Helical" evidence="3">
    <location>
        <begin position="355"/>
        <end position="374"/>
    </location>
</feature>
<name>A0ABS4DN43_9GAMM</name>
<keyword evidence="3" id="KW-1133">Transmembrane helix</keyword>
<dbReference type="PROSITE" id="PS50887">
    <property type="entry name" value="GGDEF"/>
    <property type="match status" value="1"/>
</dbReference>
<evidence type="ECO:0000313" key="5">
    <source>
        <dbReference type="EMBL" id="MBP1474479.1"/>
    </source>
</evidence>
<dbReference type="SMART" id="SM00267">
    <property type="entry name" value="GGDEF"/>
    <property type="match status" value="1"/>
</dbReference>
<gene>
    <name evidence="5" type="ORF">J7I44_09205</name>
</gene>
<evidence type="ECO:0000259" key="4">
    <source>
        <dbReference type="PROSITE" id="PS50887"/>
    </source>
</evidence>
<dbReference type="SUPFAM" id="SSF55073">
    <property type="entry name" value="Nucleotide cyclase"/>
    <property type="match status" value="1"/>
</dbReference>
<dbReference type="InterPro" id="IPR029787">
    <property type="entry name" value="Nucleotide_cyclase"/>
</dbReference>
<dbReference type="InterPro" id="IPR043128">
    <property type="entry name" value="Rev_trsase/Diguanyl_cyclase"/>
</dbReference>
<comment type="catalytic activity">
    <reaction evidence="2">
        <text>2 GTP = 3',3'-c-di-GMP + 2 diphosphate</text>
        <dbReference type="Rhea" id="RHEA:24898"/>
        <dbReference type="ChEBI" id="CHEBI:33019"/>
        <dbReference type="ChEBI" id="CHEBI:37565"/>
        <dbReference type="ChEBI" id="CHEBI:58805"/>
        <dbReference type="EC" id="2.7.7.65"/>
    </reaction>
</comment>
<dbReference type="InterPro" id="IPR011990">
    <property type="entry name" value="TPR-like_helical_dom_sf"/>
</dbReference>